<dbReference type="AlphaFoldDB" id="A0A0F9BM86"/>
<gene>
    <name evidence="1" type="ORF">LCGC14_2430130</name>
</gene>
<name>A0A0F9BM86_9ZZZZ</name>
<organism evidence="1">
    <name type="scientific">marine sediment metagenome</name>
    <dbReference type="NCBI Taxonomy" id="412755"/>
    <lineage>
        <taxon>unclassified sequences</taxon>
        <taxon>metagenomes</taxon>
        <taxon>ecological metagenomes</taxon>
    </lineage>
</organism>
<reference evidence="1" key="1">
    <citation type="journal article" date="2015" name="Nature">
        <title>Complex archaea that bridge the gap between prokaryotes and eukaryotes.</title>
        <authorList>
            <person name="Spang A."/>
            <person name="Saw J.H."/>
            <person name="Jorgensen S.L."/>
            <person name="Zaremba-Niedzwiedzka K."/>
            <person name="Martijn J."/>
            <person name="Lind A.E."/>
            <person name="van Eijk R."/>
            <person name="Schleper C."/>
            <person name="Guy L."/>
            <person name="Ettema T.J."/>
        </authorList>
    </citation>
    <scope>NUCLEOTIDE SEQUENCE</scope>
</reference>
<protein>
    <submittedName>
        <fullName evidence="1">Uncharacterized protein</fullName>
    </submittedName>
</protein>
<sequence length="372" mass="41864">MPRISMERVNIRQNVSLYEEALARHGQFIRWYSNISCWCSDDNGRPDPQCKVCHGRGNRYYPVKQIRRIDRGLGSGSTTISVKENIKSINKVFTPGNVTIPHSSFSGKVITLSSVLKEGKYFLADYMEDLEVSYNGTAAYEGRGIIRVPVVGTSTIHGDFTGEIIEVTSITNTTRSETMNAVSFWEDLILTDSYAEVTDEITVVCKYIKPVKFLISGIKSKIKYEMSRAGITANLQATFPGYYTVGSGDMITLLKAEQKASVVGIASGDFHPLPFFHVSSIVRIEDEVGAITDAVIVRNNEIKWGSRIPNDKFAVSVMFNPTFVVLDDLPDLRYAENKVFPKRVYLKKWDLDSRQNKRPRFPYDTGLGDLEY</sequence>
<evidence type="ECO:0000313" key="1">
    <source>
        <dbReference type="EMBL" id="KKL22964.1"/>
    </source>
</evidence>
<comment type="caution">
    <text evidence="1">The sequence shown here is derived from an EMBL/GenBank/DDBJ whole genome shotgun (WGS) entry which is preliminary data.</text>
</comment>
<proteinExistence type="predicted"/>
<dbReference type="EMBL" id="LAZR01037148">
    <property type="protein sequence ID" value="KKL22964.1"/>
    <property type="molecule type" value="Genomic_DNA"/>
</dbReference>
<accession>A0A0F9BM86</accession>